<keyword evidence="6" id="KW-0472">Membrane</keyword>
<dbReference type="Pfam" id="PF00005">
    <property type="entry name" value="ABC_tran"/>
    <property type="match status" value="1"/>
</dbReference>
<dbReference type="SMART" id="SM00382">
    <property type="entry name" value="AAA"/>
    <property type="match status" value="1"/>
</dbReference>
<dbReference type="Proteomes" id="UP000197290">
    <property type="component" value="Unassembled WGS sequence"/>
</dbReference>
<dbReference type="GO" id="GO:0005524">
    <property type="term" value="F:ATP binding"/>
    <property type="evidence" value="ECO:0007669"/>
    <property type="project" value="UniProtKB-KW"/>
</dbReference>
<dbReference type="InterPro" id="IPR005895">
    <property type="entry name" value="ABC_transptr_haem_export_CcmA"/>
</dbReference>
<reference evidence="8 9" key="1">
    <citation type="submission" date="2017-03" db="EMBL/GenBank/DDBJ databases">
        <title>Genome sequence of Sphingomonas dokdonensis DSM 21029.</title>
        <authorList>
            <person name="Poehlein A."/>
            <person name="Wuebbeler J.H."/>
            <person name="Steinbuechel A."/>
            <person name="Daniel R."/>
        </authorList>
    </citation>
    <scope>NUCLEOTIDE SEQUENCE [LARGE SCALE GENOMIC DNA]</scope>
    <source>
        <strain evidence="8 9">DSM 21029</strain>
    </source>
</reference>
<organism evidence="8 9">
    <name type="scientific">Sphingomonas dokdonensis</name>
    <dbReference type="NCBI Taxonomy" id="344880"/>
    <lineage>
        <taxon>Bacteria</taxon>
        <taxon>Pseudomonadati</taxon>
        <taxon>Pseudomonadota</taxon>
        <taxon>Alphaproteobacteria</taxon>
        <taxon>Sphingomonadales</taxon>
        <taxon>Sphingomonadaceae</taxon>
        <taxon>Sphingomonas</taxon>
    </lineage>
</organism>
<dbReference type="InterPro" id="IPR003439">
    <property type="entry name" value="ABC_transporter-like_ATP-bd"/>
</dbReference>
<dbReference type="PANTHER" id="PTHR43499">
    <property type="entry name" value="ABC TRANSPORTER I FAMILY MEMBER 1"/>
    <property type="match status" value="1"/>
</dbReference>
<evidence type="ECO:0000259" key="7">
    <source>
        <dbReference type="PROSITE" id="PS50893"/>
    </source>
</evidence>
<dbReference type="RefSeq" id="WP_088367122.1">
    <property type="nucleotide sequence ID" value="NZ_NBBI01000003.1"/>
</dbReference>
<dbReference type="GO" id="GO:0017004">
    <property type="term" value="P:cytochrome complex assembly"/>
    <property type="evidence" value="ECO:0007669"/>
    <property type="project" value="UniProtKB-KW"/>
</dbReference>
<keyword evidence="1" id="KW-0813">Transport</keyword>
<dbReference type="InterPro" id="IPR027417">
    <property type="entry name" value="P-loop_NTPase"/>
</dbReference>
<evidence type="ECO:0000256" key="6">
    <source>
        <dbReference type="ARBA" id="ARBA00023136"/>
    </source>
</evidence>
<keyword evidence="5" id="KW-1278">Translocase</keyword>
<evidence type="ECO:0000256" key="2">
    <source>
        <dbReference type="ARBA" id="ARBA00022741"/>
    </source>
</evidence>
<evidence type="ECO:0000313" key="9">
    <source>
        <dbReference type="Proteomes" id="UP000197290"/>
    </source>
</evidence>
<accession>A0A245ZK21</accession>
<evidence type="ECO:0000256" key="3">
    <source>
        <dbReference type="ARBA" id="ARBA00022748"/>
    </source>
</evidence>
<dbReference type="PANTHER" id="PTHR43499:SF1">
    <property type="entry name" value="ABC TRANSPORTER I FAMILY MEMBER 1"/>
    <property type="match status" value="1"/>
</dbReference>
<keyword evidence="2" id="KW-0547">Nucleotide-binding</keyword>
<dbReference type="OrthoDB" id="9800654at2"/>
<gene>
    <name evidence="8" type="primary">ccmA</name>
    <name evidence="8" type="ORF">SPDO_17640</name>
</gene>
<evidence type="ECO:0000256" key="4">
    <source>
        <dbReference type="ARBA" id="ARBA00022840"/>
    </source>
</evidence>
<keyword evidence="3" id="KW-0201">Cytochrome c-type biogenesis</keyword>
<dbReference type="GO" id="GO:0022857">
    <property type="term" value="F:transmembrane transporter activity"/>
    <property type="evidence" value="ECO:0007669"/>
    <property type="project" value="InterPro"/>
</dbReference>
<dbReference type="EMBL" id="NBBI01000003">
    <property type="protein sequence ID" value="OWK30083.1"/>
    <property type="molecule type" value="Genomic_DNA"/>
</dbReference>
<keyword evidence="9" id="KW-1185">Reference proteome</keyword>
<dbReference type="GO" id="GO:0016887">
    <property type="term" value="F:ATP hydrolysis activity"/>
    <property type="evidence" value="ECO:0007669"/>
    <property type="project" value="InterPro"/>
</dbReference>
<evidence type="ECO:0000313" key="8">
    <source>
        <dbReference type="EMBL" id="OWK30083.1"/>
    </source>
</evidence>
<dbReference type="PROSITE" id="PS50893">
    <property type="entry name" value="ABC_TRANSPORTER_2"/>
    <property type="match status" value="1"/>
</dbReference>
<dbReference type="SUPFAM" id="SSF52540">
    <property type="entry name" value="P-loop containing nucleoside triphosphate hydrolases"/>
    <property type="match status" value="1"/>
</dbReference>
<comment type="caution">
    <text evidence="8">The sequence shown here is derived from an EMBL/GenBank/DDBJ whole genome shotgun (WGS) entry which is preliminary data.</text>
</comment>
<dbReference type="Gene3D" id="3.40.50.300">
    <property type="entry name" value="P-loop containing nucleotide triphosphate hydrolases"/>
    <property type="match status" value="1"/>
</dbReference>
<keyword evidence="8" id="KW-0378">Hydrolase</keyword>
<proteinExistence type="predicted"/>
<name>A0A245ZK21_9SPHN</name>
<keyword evidence="4 8" id="KW-0067">ATP-binding</keyword>
<evidence type="ECO:0000256" key="1">
    <source>
        <dbReference type="ARBA" id="ARBA00022448"/>
    </source>
</evidence>
<dbReference type="AlphaFoldDB" id="A0A245ZK21"/>
<dbReference type="InterPro" id="IPR003593">
    <property type="entry name" value="AAA+_ATPase"/>
</dbReference>
<dbReference type="EC" id="3.6.3.41" evidence="8"/>
<sequence>MSAALALSDLACRRGGRLLFAGVSCPLAAGDALVVTGANGCGKSSLLRMIAGLLPPFEGEVALSGRVALLGEASALDGDRTLGAALHFWAMLDGVADPAGCVARALDDVALAELGDVPVRLLSTGQRRRAALARVLASGAELWLLDEPATGLDMASIALLEAAVARHRERGGIAVIATHQPLAVAGAATLDLAAYRVAEAA</sequence>
<evidence type="ECO:0000256" key="5">
    <source>
        <dbReference type="ARBA" id="ARBA00022967"/>
    </source>
</evidence>
<feature type="domain" description="ABC transporter" evidence="7">
    <location>
        <begin position="5"/>
        <end position="201"/>
    </location>
</feature>
<dbReference type="NCBIfam" id="TIGR01189">
    <property type="entry name" value="ccmA"/>
    <property type="match status" value="1"/>
</dbReference>
<protein>
    <submittedName>
        <fullName evidence="8">Cytochrome c biogenesis ATP-binding export protein CcmA</fullName>
        <ecNumber evidence="8">3.6.3.41</ecNumber>
    </submittedName>
</protein>